<evidence type="ECO:0000256" key="1">
    <source>
        <dbReference type="ARBA" id="ARBA00009437"/>
    </source>
</evidence>
<keyword evidence="5" id="KW-0804">Transcription</keyword>
<evidence type="ECO:0000256" key="2">
    <source>
        <dbReference type="ARBA" id="ARBA00023015"/>
    </source>
</evidence>
<name>A0ABU3B968_9GAMM</name>
<dbReference type="PROSITE" id="PS50931">
    <property type="entry name" value="HTH_LYSR"/>
    <property type="match status" value="1"/>
</dbReference>
<comment type="similarity">
    <text evidence="1">Belongs to the LysR transcriptional regulatory family.</text>
</comment>
<dbReference type="SUPFAM" id="SSF46785">
    <property type="entry name" value="Winged helix' DNA-binding domain"/>
    <property type="match status" value="1"/>
</dbReference>
<evidence type="ECO:0000256" key="4">
    <source>
        <dbReference type="ARBA" id="ARBA00023159"/>
    </source>
</evidence>
<reference evidence="7 8" key="1">
    <citation type="submission" date="2023-09" db="EMBL/GenBank/DDBJ databases">
        <authorList>
            <person name="Rey-Velasco X."/>
        </authorList>
    </citation>
    <scope>NUCLEOTIDE SEQUENCE [LARGE SCALE GENOMIC DNA]</scope>
    <source>
        <strain evidence="7 8">P385</strain>
    </source>
</reference>
<evidence type="ECO:0000256" key="3">
    <source>
        <dbReference type="ARBA" id="ARBA00023125"/>
    </source>
</evidence>
<proteinExistence type="inferred from homology"/>
<dbReference type="SUPFAM" id="SSF53850">
    <property type="entry name" value="Periplasmic binding protein-like II"/>
    <property type="match status" value="1"/>
</dbReference>
<feature type="domain" description="HTH lysR-type" evidence="6">
    <location>
        <begin position="4"/>
        <end position="61"/>
    </location>
</feature>
<comment type="caution">
    <text evidence="7">The sequence shown here is derived from an EMBL/GenBank/DDBJ whole genome shotgun (WGS) entry which is preliminary data.</text>
</comment>
<dbReference type="PRINTS" id="PR00039">
    <property type="entry name" value="HTHLYSR"/>
</dbReference>
<gene>
    <name evidence="7" type="ORF">RM531_09560</name>
</gene>
<accession>A0ABU3B968</accession>
<keyword evidence="3" id="KW-0238">DNA-binding</keyword>
<dbReference type="Pfam" id="PF00126">
    <property type="entry name" value="HTH_1"/>
    <property type="match status" value="1"/>
</dbReference>
<evidence type="ECO:0000256" key="5">
    <source>
        <dbReference type="ARBA" id="ARBA00023163"/>
    </source>
</evidence>
<dbReference type="RefSeq" id="WP_311658901.1">
    <property type="nucleotide sequence ID" value="NZ_JAVRHY010000007.1"/>
</dbReference>
<evidence type="ECO:0000313" key="8">
    <source>
        <dbReference type="Proteomes" id="UP001259982"/>
    </source>
</evidence>
<keyword evidence="2" id="KW-0805">Transcription regulation</keyword>
<protein>
    <submittedName>
        <fullName evidence="7">LysR substrate-binding domain-containing protein</fullName>
    </submittedName>
</protein>
<organism evidence="7 8">
    <name type="scientific">Spectribacter acetivorans</name>
    <dbReference type="NCBI Taxonomy" id="3075603"/>
    <lineage>
        <taxon>Bacteria</taxon>
        <taxon>Pseudomonadati</taxon>
        <taxon>Pseudomonadota</taxon>
        <taxon>Gammaproteobacteria</taxon>
        <taxon>Salinisphaerales</taxon>
        <taxon>Salinisphaeraceae</taxon>
        <taxon>Spectribacter</taxon>
    </lineage>
</organism>
<keyword evidence="4" id="KW-0010">Activator</keyword>
<keyword evidence="8" id="KW-1185">Reference proteome</keyword>
<dbReference type="Gene3D" id="3.40.190.10">
    <property type="entry name" value="Periplasmic binding protein-like II"/>
    <property type="match status" value="2"/>
</dbReference>
<dbReference type="Proteomes" id="UP001259982">
    <property type="component" value="Unassembled WGS sequence"/>
</dbReference>
<dbReference type="EMBL" id="JAVRHY010000007">
    <property type="protein sequence ID" value="MDT0618723.1"/>
    <property type="molecule type" value="Genomic_DNA"/>
</dbReference>
<dbReference type="CDD" id="cd08411">
    <property type="entry name" value="PBP2_OxyR"/>
    <property type="match status" value="1"/>
</dbReference>
<dbReference type="InterPro" id="IPR036390">
    <property type="entry name" value="WH_DNA-bd_sf"/>
</dbReference>
<dbReference type="InterPro" id="IPR036388">
    <property type="entry name" value="WH-like_DNA-bd_sf"/>
</dbReference>
<dbReference type="Pfam" id="PF03466">
    <property type="entry name" value="LysR_substrate"/>
    <property type="match status" value="1"/>
</dbReference>
<sequence>MAEPTIKQLRCFAAVAEHGGVRRAALRLGVSQPTLTAQLAALEATLGISLIERSRSGALVTALGRSLLPHVDRLLRESREIVNFAREAADSPSATHRLGVLPTLGPYLLPDVIPELHRRFPALRIFVKEDGPRELEAGLADGQYDLILASAPLEDRDMASTPLFSEQMHLVSAPDHPLADLPQVRPTDCVDQNFLVIEERHRSFLQVQGVARDYGFRLMRDFEGTSLDTLRQMIGTGLGVSFLPSLYIRSEIGPRHDVIRLEAAFDTPSRDIVLAWRPRSAQRHWYQQLAGIIRQICARDLADHVVVAAGP</sequence>
<dbReference type="PANTHER" id="PTHR30346">
    <property type="entry name" value="TRANSCRIPTIONAL DUAL REGULATOR HCAR-RELATED"/>
    <property type="match status" value="1"/>
</dbReference>
<evidence type="ECO:0000313" key="7">
    <source>
        <dbReference type="EMBL" id="MDT0618723.1"/>
    </source>
</evidence>
<dbReference type="Gene3D" id="1.10.10.10">
    <property type="entry name" value="Winged helix-like DNA-binding domain superfamily/Winged helix DNA-binding domain"/>
    <property type="match status" value="1"/>
</dbReference>
<dbReference type="InterPro" id="IPR000847">
    <property type="entry name" value="LysR_HTH_N"/>
</dbReference>
<dbReference type="InterPro" id="IPR005119">
    <property type="entry name" value="LysR_subst-bd"/>
</dbReference>
<dbReference type="PANTHER" id="PTHR30346:SF26">
    <property type="entry name" value="HYDROGEN PEROXIDE-INDUCIBLE GENES ACTIVATOR"/>
    <property type="match status" value="1"/>
</dbReference>
<evidence type="ECO:0000259" key="6">
    <source>
        <dbReference type="PROSITE" id="PS50931"/>
    </source>
</evidence>